<dbReference type="Gene3D" id="3.40.50.1000">
    <property type="entry name" value="HAD superfamily/HAD-like"/>
    <property type="match status" value="1"/>
</dbReference>
<dbReference type="InterPro" id="IPR023214">
    <property type="entry name" value="HAD_sf"/>
</dbReference>
<dbReference type="PANTHER" id="PTHR31284">
    <property type="entry name" value="ACID PHOSPHATASE-LIKE PROTEIN"/>
    <property type="match status" value="1"/>
</dbReference>
<evidence type="ECO:0000313" key="4">
    <source>
        <dbReference type="Proteomes" id="UP001596067"/>
    </source>
</evidence>
<comment type="caution">
    <text evidence="3">The sequence shown here is derived from an EMBL/GenBank/DDBJ whole genome shotgun (WGS) entry which is preliminary data.</text>
</comment>
<evidence type="ECO:0000313" key="3">
    <source>
        <dbReference type="EMBL" id="MFC5885154.1"/>
    </source>
</evidence>
<gene>
    <name evidence="3" type="ORF">ACFP0N_09245</name>
</gene>
<dbReference type="EMBL" id="JBHSOD010000008">
    <property type="protein sequence ID" value="MFC5885154.1"/>
    <property type="molecule type" value="Genomic_DNA"/>
</dbReference>
<dbReference type="Proteomes" id="UP001596067">
    <property type="component" value="Unassembled WGS sequence"/>
</dbReference>
<sequence>MAGISKAGRAALPVALAGVFVAALASPATAAPVQPAPAAAQAAVVQAAAPATAARAAATVTESQWLADVKTSLAGARGYVEQRTSGANAAVRPAIVFDIDNTTLQTHFHPFSQPAVGPSLDLATYAHSRGVAVIFVTARPDFIDSLTRCALQRAGYPVDGLHGRDFGDLFQPVQEFKTAQRAEVELEGYTVIANVGNNTTDLTGGHAERTFKLPDYDGLLS</sequence>
<feature type="signal peptide" evidence="2">
    <location>
        <begin position="1"/>
        <end position="30"/>
    </location>
</feature>
<keyword evidence="1 2" id="KW-0732">Signal</keyword>
<dbReference type="Pfam" id="PF03767">
    <property type="entry name" value="Acid_phosphat_B"/>
    <property type="match status" value="1"/>
</dbReference>
<name>A0ABW1EW39_9ACTN</name>
<feature type="chain" id="PRO_5045496610" evidence="2">
    <location>
        <begin position="31"/>
        <end position="221"/>
    </location>
</feature>
<dbReference type="PANTHER" id="PTHR31284:SF10">
    <property type="entry name" value="ACID PHOSPHATASE-LIKE PROTEIN"/>
    <property type="match status" value="1"/>
</dbReference>
<dbReference type="SUPFAM" id="SSF56784">
    <property type="entry name" value="HAD-like"/>
    <property type="match status" value="1"/>
</dbReference>
<organism evidence="3 4">
    <name type="scientific">Kitasatospora aburaviensis</name>
    <dbReference type="NCBI Taxonomy" id="67265"/>
    <lineage>
        <taxon>Bacteria</taxon>
        <taxon>Bacillati</taxon>
        <taxon>Actinomycetota</taxon>
        <taxon>Actinomycetes</taxon>
        <taxon>Kitasatosporales</taxon>
        <taxon>Streptomycetaceae</taxon>
        <taxon>Kitasatospora</taxon>
    </lineage>
</organism>
<reference evidence="4" key="1">
    <citation type="journal article" date="2019" name="Int. J. Syst. Evol. Microbiol.">
        <title>The Global Catalogue of Microorganisms (GCM) 10K type strain sequencing project: providing services to taxonomists for standard genome sequencing and annotation.</title>
        <authorList>
            <consortium name="The Broad Institute Genomics Platform"/>
            <consortium name="The Broad Institute Genome Sequencing Center for Infectious Disease"/>
            <person name="Wu L."/>
            <person name="Ma J."/>
        </authorList>
    </citation>
    <scope>NUCLEOTIDE SEQUENCE [LARGE SCALE GENOMIC DNA]</scope>
    <source>
        <strain evidence="4">CGMCC 4.1469</strain>
    </source>
</reference>
<proteinExistence type="predicted"/>
<dbReference type="InterPro" id="IPR005519">
    <property type="entry name" value="Acid_phosphat_B-like"/>
</dbReference>
<protein>
    <submittedName>
        <fullName evidence="3">HAD family acid phosphatase</fullName>
    </submittedName>
</protein>
<dbReference type="RefSeq" id="WP_313762080.1">
    <property type="nucleotide sequence ID" value="NZ_BAAAVH010000084.1"/>
</dbReference>
<accession>A0ABW1EW39</accession>
<evidence type="ECO:0000256" key="2">
    <source>
        <dbReference type="SAM" id="SignalP"/>
    </source>
</evidence>
<evidence type="ECO:0000256" key="1">
    <source>
        <dbReference type="ARBA" id="ARBA00022729"/>
    </source>
</evidence>
<dbReference type="InterPro" id="IPR036412">
    <property type="entry name" value="HAD-like_sf"/>
</dbReference>
<keyword evidence="4" id="KW-1185">Reference proteome</keyword>